<dbReference type="InterPro" id="IPR023614">
    <property type="entry name" value="Porin_dom_sf"/>
</dbReference>
<evidence type="ECO:0008006" key="4">
    <source>
        <dbReference type="Google" id="ProtNLM"/>
    </source>
</evidence>
<dbReference type="EMBL" id="FNBP01000005">
    <property type="protein sequence ID" value="SDG20687.1"/>
    <property type="molecule type" value="Genomic_DNA"/>
</dbReference>
<evidence type="ECO:0000313" key="3">
    <source>
        <dbReference type="Proteomes" id="UP000199399"/>
    </source>
</evidence>
<dbReference type="OrthoDB" id="7720278at2"/>
<dbReference type="RefSeq" id="WP_093742226.1">
    <property type="nucleotide sequence ID" value="NZ_FNBP01000005.1"/>
</dbReference>
<keyword evidence="3" id="KW-1185">Reference proteome</keyword>
<feature type="chain" id="PRO_5011626436" description="Outer membrane protein beta-barrel domain-containing protein" evidence="1">
    <location>
        <begin position="23"/>
        <end position="229"/>
    </location>
</feature>
<evidence type="ECO:0000256" key="1">
    <source>
        <dbReference type="SAM" id="SignalP"/>
    </source>
</evidence>
<sequence length="229" mass="24328">MTTKILFGLGLSAGLLSSAAYAQDNITTGFDPVIENRVTAPVIGWSAGVSATTQFNTSDDFDHIENEVEGFVELTYGGLHGGVSVNSLYQNATDDAEYEAELGYGADFGRGLSWDLSYAYTWLDDSDADSEEITATLGFPIGRDVTGAFAVIIDPDTGDSDQEVAFEAPLPERWTAVGLLGNSDRDDNVYAEAGVVYDFGDGVSLEALYEDTNDSDGVLGFTVSYEIGG</sequence>
<dbReference type="Gene3D" id="2.40.160.10">
    <property type="entry name" value="Porin"/>
    <property type="match status" value="1"/>
</dbReference>
<accession>A0A1G7SCB2</accession>
<name>A0A1G7SCB2_9RHOB</name>
<dbReference type="Proteomes" id="UP000199399">
    <property type="component" value="Unassembled WGS sequence"/>
</dbReference>
<keyword evidence="1" id="KW-0732">Signal</keyword>
<feature type="signal peptide" evidence="1">
    <location>
        <begin position="1"/>
        <end position="22"/>
    </location>
</feature>
<reference evidence="3" key="1">
    <citation type="submission" date="2016-10" db="EMBL/GenBank/DDBJ databases">
        <authorList>
            <person name="Varghese N."/>
            <person name="Submissions S."/>
        </authorList>
    </citation>
    <scope>NUCLEOTIDE SEQUENCE [LARGE SCALE GENOMIC DNA]</scope>
    <source>
        <strain evidence="3">DSM 16477</strain>
    </source>
</reference>
<organism evidence="2 3">
    <name type="scientific">Sulfitobacter delicatus</name>
    <dbReference type="NCBI Taxonomy" id="218672"/>
    <lineage>
        <taxon>Bacteria</taxon>
        <taxon>Pseudomonadati</taxon>
        <taxon>Pseudomonadota</taxon>
        <taxon>Alphaproteobacteria</taxon>
        <taxon>Rhodobacterales</taxon>
        <taxon>Roseobacteraceae</taxon>
        <taxon>Sulfitobacter</taxon>
    </lineage>
</organism>
<dbReference type="AlphaFoldDB" id="A0A1G7SCB2"/>
<proteinExistence type="predicted"/>
<gene>
    <name evidence="2" type="ORF">SAMN04489759_105153</name>
</gene>
<evidence type="ECO:0000313" key="2">
    <source>
        <dbReference type="EMBL" id="SDG20687.1"/>
    </source>
</evidence>
<protein>
    <recommendedName>
        <fullName evidence="4">Outer membrane protein beta-barrel domain-containing protein</fullName>
    </recommendedName>
</protein>